<dbReference type="eggNOG" id="ENOG5032MJE">
    <property type="taxonomic scope" value="Bacteria"/>
</dbReference>
<accession>L1M8T9</accession>
<organism evidence="1 2">
    <name type="scientific">Corynebacterium durum F0235</name>
    <dbReference type="NCBI Taxonomy" id="1035195"/>
    <lineage>
        <taxon>Bacteria</taxon>
        <taxon>Bacillati</taxon>
        <taxon>Actinomycetota</taxon>
        <taxon>Actinomycetes</taxon>
        <taxon>Mycobacteriales</taxon>
        <taxon>Corynebacteriaceae</taxon>
        <taxon>Corynebacterium</taxon>
    </lineage>
</organism>
<name>L1M8T9_9CORY</name>
<dbReference type="Proteomes" id="UP000010445">
    <property type="component" value="Unassembled WGS sequence"/>
</dbReference>
<dbReference type="EMBL" id="AMEM01000044">
    <property type="protein sequence ID" value="EKX87465.1"/>
    <property type="molecule type" value="Genomic_DNA"/>
</dbReference>
<reference evidence="1 2" key="1">
    <citation type="submission" date="2012-05" db="EMBL/GenBank/DDBJ databases">
        <authorList>
            <person name="Weinstock G."/>
            <person name="Sodergren E."/>
            <person name="Lobos E.A."/>
            <person name="Fulton L."/>
            <person name="Fulton R."/>
            <person name="Courtney L."/>
            <person name="Fronick C."/>
            <person name="O'Laughlin M."/>
            <person name="Godfrey J."/>
            <person name="Wilson R.M."/>
            <person name="Miner T."/>
            <person name="Farmer C."/>
            <person name="Delehaunty K."/>
            <person name="Cordes M."/>
            <person name="Minx P."/>
            <person name="Tomlinson C."/>
            <person name="Chen J."/>
            <person name="Wollam A."/>
            <person name="Pepin K.H."/>
            <person name="Bhonagiri V."/>
            <person name="Zhang X."/>
            <person name="Suruliraj S."/>
            <person name="Warren W."/>
            <person name="Mitreva M."/>
            <person name="Mardis E.R."/>
            <person name="Wilson R.K."/>
        </authorList>
    </citation>
    <scope>NUCLEOTIDE SEQUENCE [LARGE SCALE GENOMIC DNA]</scope>
    <source>
        <strain evidence="1 2">F0235</strain>
    </source>
</reference>
<dbReference type="AlphaFoldDB" id="L1M8T9"/>
<dbReference type="PATRIC" id="fig|1035195.3.peg.2503"/>
<dbReference type="HOGENOM" id="CLU_813081_0_0_11"/>
<keyword evidence="2" id="KW-1185">Reference proteome</keyword>
<gene>
    <name evidence="1" type="ORF">HMPREF9997_02791</name>
</gene>
<protein>
    <submittedName>
        <fullName evidence="1">Uncharacterized protein</fullName>
    </submittedName>
</protein>
<proteinExistence type="predicted"/>
<evidence type="ECO:0000313" key="2">
    <source>
        <dbReference type="Proteomes" id="UP000010445"/>
    </source>
</evidence>
<evidence type="ECO:0000313" key="1">
    <source>
        <dbReference type="EMBL" id="EKX87465.1"/>
    </source>
</evidence>
<dbReference type="RefSeq" id="WP_006062594.1">
    <property type="nucleotide sequence ID" value="NZ_KB290826.1"/>
</dbReference>
<dbReference type="OrthoDB" id="5502466at2"/>
<sequence length="341" mass="38542">MGQSLQMITELRERLDVFLGKLRQRGEEIAAEARAAAPEIKANDTDEYKRSFLAFQTGIGNQMHQLVEKAEQVFHKQFSVYMSVEDHDVRAVFLEAEDAVEDFSDYIDTLTESIFMESETDDAEKQYNQAVADWKEAAARFTCSQCSAPIPVTQLYYQAQYLTCTGCGTQTTFMPSTAMRNAPQAAEALAELRTRHIEEENYRIATSPGGWVGQVIMLHINYELAQHRELVRLLPAYAETRVDFLRKSIVEEARTKGHTKLEPAGTREADVTYYNVMGSLGDTMRNLRAAQDTQFANIVELIVRDLARPGCEVANAIINGTYTDELWEKYAAIASRSPEDY</sequence>
<dbReference type="STRING" id="1035195.HMPREF9997_02791"/>
<comment type="caution">
    <text evidence="1">The sequence shown here is derived from an EMBL/GenBank/DDBJ whole genome shotgun (WGS) entry which is preliminary data.</text>
</comment>